<comment type="caution">
    <text evidence="7">The sequence shown here is derived from an EMBL/GenBank/DDBJ whole genome shotgun (WGS) entry which is preliminary data.</text>
</comment>
<dbReference type="InterPro" id="IPR035897">
    <property type="entry name" value="Toll_tir_struct_dom_sf"/>
</dbReference>
<dbReference type="Pfam" id="PF01582">
    <property type="entry name" value="TIR"/>
    <property type="match status" value="1"/>
</dbReference>
<evidence type="ECO:0000256" key="2">
    <source>
        <dbReference type="ARBA" id="ARBA00022614"/>
    </source>
</evidence>
<dbReference type="InterPro" id="IPR003591">
    <property type="entry name" value="Leu-rich_rpt_typical-subtyp"/>
</dbReference>
<keyword evidence="5" id="KW-0472">Membrane</keyword>
<dbReference type="Pfam" id="PF00560">
    <property type="entry name" value="LRR_1"/>
    <property type="match status" value="1"/>
</dbReference>
<dbReference type="InterPro" id="IPR032675">
    <property type="entry name" value="LRR_dom_sf"/>
</dbReference>
<dbReference type="Proteomes" id="UP000683360">
    <property type="component" value="Unassembled WGS sequence"/>
</dbReference>
<evidence type="ECO:0000256" key="5">
    <source>
        <dbReference type="SAM" id="Phobius"/>
    </source>
</evidence>
<keyword evidence="8" id="KW-1185">Reference proteome</keyword>
<accession>A0A8S3VJF4</accession>
<dbReference type="InterPro" id="IPR000157">
    <property type="entry name" value="TIR_dom"/>
</dbReference>
<dbReference type="PANTHER" id="PTHR24366:SF161">
    <property type="entry name" value="TIR DOMAIN-CONTAINING PROTEIN"/>
    <property type="match status" value="1"/>
</dbReference>
<evidence type="ECO:0000256" key="3">
    <source>
        <dbReference type="ARBA" id="ARBA00022729"/>
    </source>
</evidence>
<dbReference type="InterPro" id="IPR001611">
    <property type="entry name" value="Leu-rich_rpt"/>
</dbReference>
<evidence type="ECO:0000256" key="1">
    <source>
        <dbReference type="ARBA" id="ARBA00009634"/>
    </source>
</evidence>
<keyword evidence="5" id="KW-0812">Transmembrane</keyword>
<protein>
    <recommendedName>
        <fullName evidence="6">TIR domain-containing protein</fullName>
    </recommendedName>
</protein>
<dbReference type="PROSITE" id="PS51450">
    <property type="entry name" value="LRR"/>
    <property type="match status" value="1"/>
</dbReference>
<comment type="similarity">
    <text evidence="1">Belongs to the Toll-like receptor family.</text>
</comment>
<dbReference type="Pfam" id="PF13855">
    <property type="entry name" value="LRR_8"/>
    <property type="match status" value="1"/>
</dbReference>
<evidence type="ECO:0000313" key="7">
    <source>
        <dbReference type="EMBL" id="CAG2253675.1"/>
    </source>
</evidence>
<keyword evidence="5" id="KW-1133">Transmembrane helix</keyword>
<keyword evidence="3" id="KW-0732">Signal</keyword>
<keyword evidence="2" id="KW-0433">Leucine-rich repeat</keyword>
<dbReference type="SUPFAM" id="SSF52058">
    <property type="entry name" value="L domain-like"/>
    <property type="match status" value="1"/>
</dbReference>
<dbReference type="SUPFAM" id="SSF52200">
    <property type="entry name" value="Toll/Interleukin receptor TIR domain"/>
    <property type="match status" value="1"/>
</dbReference>
<gene>
    <name evidence="7" type="ORF">MEDL_65204</name>
</gene>
<proteinExistence type="inferred from homology"/>
<dbReference type="AlphaFoldDB" id="A0A8S3VJF4"/>
<evidence type="ECO:0000256" key="4">
    <source>
        <dbReference type="ARBA" id="ARBA00022737"/>
    </source>
</evidence>
<feature type="transmembrane region" description="Helical" evidence="5">
    <location>
        <begin position="500"/>
        <end position="523"/>
    </location>
</feature>
<organism evidence="7 8">
    <name type="scientific">Mytilus edulis</name>
    <name type="common">Blue mussel</name>
    <dbReference type="NCBI Taxonomy" id="6550"/>
    <lineage>
        <taxon>Eukaryota</taxon>
        <taxon>Metazoa</taxon>
        <taxon>Spiralia</taxon>
        <taxon>Lophotrochozoa</taxon>
        <taxon>Mollusca</taxon>
        <taxon>Bivalvia</taxon>
        <taxon>Autobranchia</taxon>
        <taxon>Pteriomorphia</taxon>
        <taxon>Mytilida</taxon>
        <taxon>Mytiloidea</taxon>
        <taxon>Mytilidae</taxon>
        <taxon>Mytilinae</taxon>
        <taxon>Mytilus</taxon>
    </lineage>
</organism>
<keyword evidence="4" id="KW-0677">Repeat</keyword>
<dbReference type="PANTHER" id="PTHR24366">
    <property type="entry name" value="IG(IMMUNOGLOBULIN) AND LRR(LEUCINE RICH REPEAT) DOMAINS"/>
    <property type="match status" value="1"/>
</dbReference>
<dbReference type="Gene3D" id="3.80.10.10">
    <property type="entry name" value="Ribonuclease Inhibitor"/>
    <property type="match status" value="2"/>
</dbReference>
<sequence>MRSENYEMWEPKHANRSNYMRCPKSLCTIDPLITTWTREECCVCNAKPKWEVPSDKTVKLQVEYIRRNGKAEIIDKNIKNDYLSVHHSHGFLTKLPINICKFSNIVTIDMKYNEISEIGNISCLLFLDTLNLSYNRIHNIGNDTFHGLSYLRVLNVAHNGLKTLEPAAITRADLQIFHVDISHNNLKTVEFSNMISETDFCTIDFTSNKIKEIVNTNNFKIDRNKIYHGGSVELTGNSFSKFIDFEKLGISEISILGKVFDYSFIMPDTKWDCDCHIEPFLELAEKVIKNVWKDYFNMSCWNPPEYRGKVITDIVKDDDLDILICNLTNKDKCPKNCYCFYQPKEKRTVVNCTSAELIQLPLYVPEGKNLTLILKNNSIENFENRTYLGNISILDISNNKLQRIKPGSLSNLHQDISLNLAGNKLTTLPREVQTLNPCRTRFGRVTIDCNCENIWIKDWITNRKLQQCRNISEYLCRINNDIIPAEDVSFDDMCQKLTSYTLLIVLSVLSTLVVVVSSFLFMFRYECLLLKRKWLARKSGDIQTYDAFISFNEENDKLRQWILKFLTNELEVAGYRIFVPCRDLIPGTIKEEQLLENIMKSRTYIIFLCDRYNIGGDQWIDMEWKYIWHHFKTNLDRNILVINYDYVNTYVNIDPRLRAFVRLGYDIDFSNRNNKFIRKLKKRLGSPLISPLDTRSFINFTNLEFVHRRLGLNNGNTSNKTNMEQFVLPGAVGDE</sequence>
<dbReference type="SMART" id="SM00255">
    <property type="entry name" value="TIR"/>
    <property type="match status" value="1"/>
</dbReference>
<dbReference type="GO" id="GO:0007165">
    <property type="term" value="P:signal transduction"/>
    <property type="evidence" value="ECO:0007669"/>
    <property type="project" value="InterPro"/>
</dbReference>
<dbReference type="SMART" id="SM00369">
    <property type="entry name" value="LRR_TYP"/>
    <property type="match status" value="4"/>
</dbReference>
<dbReference type="OrthoDB" id="6063000at2759"/>
<name>A0A8S3VJF4_MYTED</name>
<feature type="domain" description="TIR" evidence="6">
    <location>
        <begin position="543"/>
        <end position="684"/>
    </location>
</feature>
<dbReference type="PROSITE" id="PS50104">
    <property type="entry name" value="TIR"/>
    <property type="match status" value="1"/>
</dbReference>
<dbReference type="EMBL" id="CAJPWZ010003160">
    <property type="protein sequence ID" value="CAG2253675.1"/>
    <property type="molecule type" value="Genomic_DNA"/>
</dbReference>
<evidence type="ECO:0000259" key="6">
    <source>
        <dbReference type="PROSITE" id="PS50104"/>
    </source>
</evidence>
<reference evidence="7" key="1">
    <citation type="submission" date="2021-03" db="EMBL/GenBank/DDBJ databases">
        <authorList>
            <person name="Bekaert M."/>
        </authorList>
    </citation>
    <scope>NUCLEOTIDE SEQUENCE</scope>
</reference>
<evidence type="ECO:0000313" key="8">
    <source>
        <dbReference type="Proteomes" id="UP000683360"/>
    </source>
</evidence>
<dbReference type="Gene3D" id="3.40.50.10140">
    <property type="entry name" value="Toll/interleukin-1 receptor homology (TIR) domain"/>
    <property type="match status" value="1"/>
</dbReference>